<dbReference type="InterPro" id="IPR033473">
    <property type="entry name" value="Atos-like_C"/>
</dbReference>
<dbReference type="PROSITE" id="PS51455">
    <property type="entry name" value="PIPK"/>
    <property type="match status" value="1"/>
</dbReference>
<organism evidence="6 7">
    <name type="scientific">Rhodotorula paludigena</name>
    <dbReference type="NCBI Taxonomy" id="86838"/>
    <lineage>
        <taxon>Eukaryota</taxon>
        <taxon>Fungi</taxon>
        <taxon>Dikarya</taxon>
        <taxon>Basidiomycota</taxon>
        <taxon>Pucciniomycotina</taxon>
        <taxon>Microbotryomycetes</taxon>
        <taxon>Sporidiobolales</taxon>
        <taxon>Sporidiobolaceae</taxon>
        <taxon>Rhodotorula</taxon>
    </lineage>
</organism>
<dbReference type="Gene3D" id="3.30.800.10">
    <property type="entry name" value="Phosphatidylinositol Phosphate Kinase II Beta"/>
    <property type="match status" value="1"/>
</dbReference>
<dbReference type="SMART" id="SM00330">
    <property type="entry name" value="PIPKc"/>
    <property type="match status" value="1"/>
</dbReference>
<feature type="compositionally biased region" description="Low complexity" evidence="4">
    <location>
        <begin position="1352"/>
        <end position="1362"/>
    </location>
</feature>
<keyword evidence="7" id="KW-1185">Reference proteome</keyword>
<feature type="compositionally biased region" description="Low complexity" evidence="4">
    <location>
        <begin position="1287"/>
        <end position="1296"/>
    </location>
</feature>
<feature type="compositionally biased region" description="Pro residues" evidence="4">
    <location>
        <begin position="480"/>
        <end position="495"/>
    </location>
</feature>
<feature type="compositionally biased region" description="Acidic residues" evidence="4">
    <location>
        <begin position="1475"/>
        <end position="1485"/>
    </location>
</feature>
<evidence type="ECO:0000256" key="2">
    <source>
        <dbReference type="ARBA" id="ARBA00022840"/>
    </source>
</evidence>
<evidence type="ECO:0000259" key="5">
    <source>
        <dbReference type="PROSITE" id="PS51455"/>
    </source>
</evidence>
<gene>
    <name evidence="6" type="ORF">Rhopal_002705-T1</name>
</gene>
<keyword evidence="2 3" id="KW-0067">ATP-binding</keyword>
<dbReference type="Pfam" id="PF13889">
    <property type="entry name" value="Chromosome_seg"/>
    <property type="match status" value="1"/>
</dbReference>
<comment type="caution">
    <text evidence="6">The sequence shown here is derived from an EMBL/GenBank/DDBJ whole genome shotgun (WGS) entry which is preliminary data.</text>
</comment>
<dbReference type="InterPro" id="IPR027483">
    <property type="entry name" value="PInositol-4-P-4/5-kinase_C_sf"/>
</dbReference>
<evidence type="ECO:0000313" key="7">
    <source>
        <dbReference type="Proteomes" id="UP001342314"/>
    </source>
</evidence>
<dbReference type="Gene3D" id="3.30.810.10">
    <property type="entry name" value="2-Layer Sandwich"/>
    <property type="match status" value="1"/>
</dbReference>
<feature type="region of interest" description="Disordered" evidence="4">
    <location>
        <begin position="1352"/>
        <end position="1379"/>
    </location>
</feature>
<dbReference type="GO" id="GO:0000285">
    <property type="term" value="F:1-phosphatidylinositol-3-phosphate 5-kinase activity"/>
    <property type="evidence" value="ECO:0007669"/>
    <property type="project" value="InterPro"/>
</dbReference>
<feature type="region of interest" description="Disordered" evidence="4">
    <location>
        <begin position="480"/>
        <end position="513"/>
    </location>
</feature>
<feature type="compositionally biased region" description="Acidic residues" evidence="4">
    <location>
        <begin position="503"/>
        <end position="513"/>
    </location>
</feature>
<dbReference type="GO" id="GO:0046854">
    <property type="term" value="P:phosphatidylinositol phosphate biosynthetic process"/>
    <property type="evidence" value="ECO:0007669"/>
    <property type="project" value="TreeGrafter"/>
</dbReference>
<feature type="region of interest" description="Disordered" evidence="4">
    <location>
        <begin position="564"/>
        <end position="609"/>
    </location>
</feature>
<dbReference type="Proteomes" id="UP001342314">
    <property type="component" value="Unassembled WGS sequence"/>
</dbReference>
<dbReference type="PANTHER" id="PTHR45748">
    <property type="entry name" value="1-PHOSPHATIDYLINOSITOL 3-PHOSPHATE 5-KINASE-RELATED"/>
    <property type="match status" value="1"/>
</dbReference>
<feature type="compositionally biased region" description="Polar residues" evidence="4">
    <location>
        <begin position="1455"/>
        <end position="1473"/>
    </location>
</feature>
<dbReference type="InterPro" id="IPR044769">
    <property type="entry name" value="PIKfyve_PIPKc"/>
</dbReference>
<dbReference type="EMBL" id="BQKY01000005">
    <property type="protein sequence ID" value="GJN89718.1"/>
    <property type="molecule type" value="Genomic_DNA"/>
</dbReference>
<evidence type="ECO:0000256" key="4">
    <source>
        <dbReference type="SAM" id="MobiDB-lite"/>
    </source>
</evidence>
<name>A0AAV5GHK1_9BASI</name>
<dbReference type="SUPFAM" id="SSF56104">
    <property type="entry name" value="SAICAR synthase-like"/>
    <property type="match status" value="1"/>
</dbReference>
<dbReference type="InterPro" id="IPR025261">
    <property type="entry name" value="Atos-like_cons_dom"/>
</dbReference>
<dbReference type="Pfam" id="PF13915">
    <property type="entry name" value="DUF4210"/>
    <property type="match status" value="1"/>
</dbReference>
<feature type="region of interest" description="Disordered" evidence="4">
    <location>
        <begin position="1287"/>
        <end position="1320"/>
    </location>
</feature>
<dbReference type="GO" id="GO:0010008">
    <property type="term" value="C:endosome membrane"/>
    <property type="evidence" value="ECO:0007669"/>
    <property type="project" value="TreeGrafter"/>
</dbReference>
<dbReference type="InterPro" id="IPR002498">
    <property type="entry name" value="PInositol-4-P-4/5-kinase_core"/>
</dbReference>
<feature type="domain" description="PIPK" evidence="5">
    <location>
        <begin position="1490"/>
        <end position="1816"/>
    </location>
</feature>
<dbReference type="SMART" id="SM01177">
    <property type="entry name" value="DUF4210"/>
    <property type="match status" value="1"/>
</dbReference>
<dbReference type="GO" id="GO:0000329">
    <property type="term" value="C:fungal-type vacuole membrane"/>
    <property type="evidence" value="ECO:0007669"/>
    <property type="project" value="TreeGrafter"/>
</dbReference>
<dbReference type="CDD" id="cd17300">
    <property type="entry name" value="PIPKc_PIKfyve"/>
    <property type="match status" value="1"/>
</dbReference>
<dbReference type="InterPro" id="IPR027484">
    <property type="entry name" value="PInositol-4-P-5-kinase_N"/>
</dbReference>
<accession>A0AAV5GHK1</accession>
<protein>
    <recommendedName>
        <fullName evidence="5">PIPK domain-containing protein</fullName>
    </recommendedName>
</protein>
<evidence type="ECO:0000256" key="1">
    <source>
        <dbReference type="ARBA" id="ARBA00022741"/>
    </source>
</evidence>
<keyword evidence="3" id="KW-0808">Transferase</keyword>
<feature type="compositionally biased region" description="Low complexity" evidence="4">
    <location>
        <begin position="584"/>
        <end position="602"/>
    </location>
</feature>
<sequence length="1842" mass="200582">MSAPQSSPLPFVASIGVLGSSESPNRLRCPPHLHVPFSAVFYRGADGETMSSPYVGSVDLDAHYTGLLHASPGHDADLSAPLKLPRFPGYQVPVRGQVQLVLKNSLDTPFKPFIIPYDLSGLERGGRGGRTFLRQKSYTVETDGGKGKLRFAVHLQFCSPPSACARKGGKPGGGPTEPRYYLHRSVRLVFASRGLDLTDKLRVEHEGPEQLMYGTRASVVPREEHFGDFAGPGSEWELARKKAKERLKASAAAAAAADPLLAVLHELEAFLTPALIAEVTGAKLAQAHAAALEPAMRSQKPQDSSGLRSWFSGALTSAASVERAISNAQKNDSERSERRRARWREAAMWLRPADGEEEPARHAREDTLADWHEVDELPRLSVVQLRVKTVETTIGAVKSGAATMGVSFALDEWEGEPLFGAGEPDLDEQDLKVVDRRGGTFRITSTPRELPRLERILELLAFAVISLKLEVHLLRDLSCPHPPTQPDPEPTPLAPTSPVAADEPPDPEADDEVMLPGAFRTNASTTAGTEWQVPKRWRGRWSAAGASSWLQLVLPRPDIGRKRSLRRTSTRYSTIKSPPPLSDPLPADLPSSPNSSSHHSTPQRPLARVRDRVKGFGEHFRLRKRTTSHDSHDSHDVQLHKALTIETDTLGSGADKTWDIFGGLHLPFLGSHEVLQAEQAVDKAEKTPTPAQPDPAVPLLRFEKVVQDLAEFVLSVSPDVLYPPPHLLFRLREQELLAAEQAPLVIDDELSRALERTHIQLSPLPPPSLQSLQSNLSIGTEAFALNFARGSSTPANELPPPSTAVVPVSNATRIALDAKAGLASLLTNNSSLAGCIRHQSMQFLLQVVRRASMSDSPPCYTPHWVTLSFYQAAHPSLANTTTSDDATLECFFRQLVRQRDEACESCASPNHEHSVVLMHQRERITITLVSHPRSNDDYASTGIEPIVAWTQCATCASSSPSQPLSQASGGFSLAKFLELLLYDSNFVPRPDLCEHAAQDRHELVRCFSTREATVEFKLGSIDLFELRLPTAVDPDLDVADADDERDEHNLDDTTPADELKEEITHFFASTQVRLDLLEERLVPPPPRSAGLDGPSIEFEDGDEHARVGSTKTVAANDGEGTAKHELASLDLLRRLRRLVHDVEDECLNSIVAIAPNCLNDARYLFEAKGKAVKLRLDAWESKHADALATGPSANVLPTPTYNEPEYFADDVHAFPVGSSVLARDAELSSFIALALSASSFHDTSITNTTSEMQVVTPSSLSSFGSMQASAARRPAHKPIPFEFLHPAAASPASSTPPRSPLRQSLSGAPDPDDPDAVFGPPAEVEYLAKPRKTPRVASGSMFRNLVRKKSSEVASAASSSASTPVPEQGESDKRYPQLPHLSDSVLDDILKTPESTLPRLKPSRPLPSLVAEVASKRDSAKASASCDVQATAVSSSRSSIMSGSAIGTMRSIASSVASSTPETGSSAASLHSISTEDEGDDEGDEVPPLQPSPAPLSGSRFFSHHLDGFFSGWDSARSRLSPATTAWRGDEGELPAPAPSEHVKFKFRQGNKTFRVTSYFERRFRTLRAKCGLSESLFIESLTRCTDLNPSGGKSSATFLMTADKRFMLKELVTKLGYSELDSVLGFAPKLLDYLGSPERPSLLAKIFGIYTLKFVDVKTGKKRKVDLILMEHLFFGKTISRQFDLKGIASRVVKPKPGVDTKDSTGWDGDWLTGSMRDQLLIYPHSKTLLRDALANDVKFLSENGGIDFSLLVGVDDAAQELVVGLIDTLGVFNTLKVIEFHTKTAVKLSDAASVTVQPPHDYARRFLAAMERYFIAVPDKWTRPPGDGSIDPDPRLACPL</sequence>
<dbReference type="PANTHER" id="PTHR45748:SF7">
    <property type="entry name" value="1-PHOSPHATIDYLINOSITOL 3-PHOSPHATE 5-KINASE-RELATED"/>
    <property type="match status" value="1"/>
</dbReference>
<dbReference type="Pfam" id="PF01504">
    <property type="entry name" value="PIP5K"/>
    <property type="match status" value="1"/>
</dbReference>
<proteinExistence type="predicted"/>
<reference evidence="6 7" key="1">
    <citation type="submission" date="2021-12" db="EMBL/GenBank/DDBJ databases">
        <title>High titer production of polyol ester of fatty acids by Rhodotorula paludigena BS15 towards product separation-free biomass refinery.</title>
        <authorList>
            <person name="Mano J."/>
            <person name="Ono H."/>
            <person name="Tanaka T."/>
            <person name="Naito K."/>
            <person name="Sushida H."/>
            <person name="Ike M."/>
            <person name="Tokuyasu K."/>
            <person name="Kitaoka M."/>
        </authorList>
    </citation>
    <scope>NUCLEOTIDE SEQUENCE [LARGE SCALE GENOMIC DNA]</scope>
    <source>
        <strain evidence="6 7">BS15</strain>
    </source>
</reference>
<evidence type="ECO:0000313" key="6">
    <source>
        <dbReference type="EMBL" id="GJN89718.1"/>
    </source>
</evidence>
<keyword evidence="3" id="KW-0418">Kinase</keyword>
<evidence type="ECO:0000256" key="3">
    <source>
        <dbReference type="PROSITE-ProRule" id="PRU00781"/>
    </source>
</evidence>
<feature type="region of interest" description="Disordered" evidence="4">
    <location>
        <begin position="1455"/>
        <end position="1497"/>
    </location>
</feature>
<dbReference type="GO" id="GO:0005524">
    <property type="term" value="F:ATP binding"/>
    <property type="evidence" value="ECO:0007669"/>
    <property type="project" value="UniProtKB-UniRule"/>
</dbReference>
<keyword evidence="1 3" id="KW-0547">Nucleotide-binding</keyword>